<feature type="compositionally biased region" description="Low complexity" evidence="1">
    <location>
        <begin position="240"/>
        <end position="254"/>
    </location>
</feature>
<feature type="compositionally biased region" description="Low complexity" evidence="1">
    <location>
        <begin position="126"/>
        <end position="138"/>
    </location>
</feature>
<reference key="1">
    <citation type="journal article" date="2007" name="Nature">
        <title>The medaka draft genome and insights into vertebrate genome evolution.</title>
        <authorList>
            <person name="Kasahara M."/>
            <person name="Naruse K."/>
            <person name="Sasaki S."/>
            <person name="Nakatani Y."/>
            <person name="Qu W."/>
            <person name="Ahsan B."/>
            <person name="Yamada T."/>
            <person name="Nagayasu Y."/>
            <person name="Doi K."/>
            <person name="Kasai Y."/>
            <person name="Jindo T."/>
            <person name="Kobayashi D."/>
            <person name="Shimada A."/>
            <person name="Toyoda A."/>
            <person name="Kuroki Y."/>
            <person name="Fujiyama A."/>
            <person name="Sasaki T."/>
            <person name="Shimizu A."/>
            <person name="Asakawa S."/>
            <person name="Shimizu N."/>
            <person name="Hashimoto S."/>
            <person name="Yang J."/>
            <person name="Lee Y."/>
            <person name="Matsushima K."/>
            <person name="Sugano S."/>
            <person name="Sakaizumi M."/>
            <person name="Narita T."/>
            <person name="Ohishi K."/>
            <person name="Haga S."/>
            <person name="Ohta F."/>
            <person name="Nomoto H."/>
            <person name="Nogata K."/>
            <person name="Morishita T."/>
            <person name="Endo T."/>
            <person name="Shin-I T."/>
            <person name="Takeda H."/>
            <person name="Morishita S."/>
            <person name="Kohara Y."/>
        </authorList>
    </citation>
    <scope>NUCLEOTIDE SEQUENCE [LARGE SCALE GENOMIC DNA]</scope>
    <source>
        <strain>Hd-rR</strain>
    </source>
</reference>
<feature type="compositionally biased region" description="Polar residues" evidence="1">
    <location>
        <begin position="264"/>
        <end position="275"/>
    </location>
</feature>
<feature type="region of interest" description="Disordered" evidence="1">
    <location>
        <begin position="388"/>
        <end position="438"/>
    </location>
</feature>
<feature type="compositionally biased region" description="Polar residues" evidence="1">
    <location>
        <begin position="398"/>
        <end position="408"/>
    </location>
</feature>
<evidence type="ECO:0000313" key="2">
    <source>
        <dbReference type="Ensembl" id="ENSORLP00015029106.1"/>
    </source>
</evidence>
<evidence type="ECO:0000313" key="3">
    <source>
        <dbReference type="Proteomes" id="UP000265200"/>
    </source>
</evidence>
<feature type="region of interest" description="Disordered" evidence="1">
    <location>
        <begin position="1"/>
        <end position="280"/>
    </location>
</feature>
<feature type="compositionally biased region" description="Low complexity" evidence="1">
    <location>
        <begin position="51"/>
        <end position="64"/>
    </location>
</feature>
<sequence length="438" mass="44951">MDNLPAVRTVSSGGGAVGSSKAVTKSVTTTQLTSQSDISGGRASGGGSGGSSRSVLTSSSSSHHSGLKKRGGSGGTGAVAVSSGGFSTASGAVEGFKAAGGGSSSMSQSFASAGKDGKREAGLGAVTVSTVTKSSYSSGGAGEAKRGPLSPSAYSLQSKERKSASTRAATMLDVFDESSSRDSSPEYNRKEYGSSSAASSLPTRGRAQSRESEIRARLQSASPPARWTELDDVKRLLRGNRSTSTSPPQSPNNTLPIPKKASVETRTLSDSSPDQYNGMWSGDAGVGGLGYNTNPNNFSTTAPLYQSAPVYGVQNNLGGTSQPVFFPPGSSPQIVYGVQKNVSGSSSSAARPRSSANHEALGKDSNYVLIEKENAPIKKETERLVMDKDTGKQFMTAAPSTHSASYSEDSLKREKQKLVSSSGEDGVVAKSKTLHELL</sequence>
<dbReference type="Ensembl" id="ENSORLT00015032123.1">
    <property type="protein sequence ID" value="ENSORLP00015029106.1"/>
    <property type="gene ID" value="ENSORLG00015012041.1"/>
</dbReference>
<name>A0A3P9JAM2_ORYLA</name>
<protein>
    <submittedName>
        <fullName evidence="2">Uncharacterized protein</fullName>
    </submittedName>
</protein>
<feature type="compositionally biased region" description="Low complexity" evidence="1">
    <location>
        <begin position="343"/>
        <end position="355"/>
    </location>
</feature>
<dbReference type="AlphaFoldDB" id="A0A3P9JAM2"/>
<feature type="compositionally biased region" description="Low complexity" evidence="1">
    <location>
        <begin position="78"/>
        <end position="92"/>
    </location>
</feature>
<feature type="compositionally biased region" description="Low complexity" evidence="1">
    <location>
        <begin position="104"/>
        <end position="114"/>
    </location>
</feature>
<dbReference type="Proteomes" id="UP000265200">
    <property type="component" value="Chromosome 1"/>
</dbReference>
<proteinExistence type="predicted"/>
<feature type="compositionally biased region" description="Polar residues" evidence="1">
    <location>
        <begin position="193"/>
        <end position="202"/>
    </location>
</feature>
<reference evidence="2" key="3">
    <citation type="submission" date="2025-08" db="UniProtKB">
        <authorList>
            <consortium name="Ensembl"/>
        </authorList>
    </citation>
    <scope>IDENTIFICATION</scope>
    <source>
        <strain evidence="2">HSOK</strain>
    </source>
</reference>
<accession>A0A3P9JAM2</accession>
<feature type="compositionally biased region" description="Low complexity" evidence="1">
    <location>
        <begin position="18"/>
        <end position="30"/>
    </location>
</feature>
<reference evidence="2 3" key="2">
    <citation type="submission" date="2017-04" db="EMBL/GenBank/DDBJ databases">
        <title>CpG methylation of centromeres and impact of large insertions on vertebrate speciation.</title>
        <authorList>
            <person name="Ichikawa K."/>
            <person name="Yoshimura J."/>
            <person name="Morishita S."/>
        </authorList>
    </citation>
    <scope>NUCLEOTIDE SEQUENCE</scope>
    <source>
        <strain evidence="2 3">HSOK</strain>
    </source>
</reference>
<reference evidence="2" key="4">
    <citation type="submission" date="2025-09" db="UniProtKB">
        <authorList>
            <consortium name="Ensembl"/>
        </authorList>
    </citation>
    <scope>IDENTIFICATION</scope>
    <source>
        <strain evidence="2">HSOK</strain>
    </source>
</reference>
<evidence type="ECO:0000256" key="1">
    <source>
        <dbReference type="SAM" id="MobiDB-lite"/>
    </source>
</evidence>
<organism evidence="2 3">
    <name type="scientific">Oryzias latipes</name>
    <name type="common">Japanese rice fish</name>
    <name type="synonym">Japanese killifish</name>
    <dbReference type="NCBI Taxonomy" id="8090"/>
    <lineage>
        <taxon>Eukaryota</taxon>
        <taxon>Metazoa</taxon>
        <taxon>Chordata</taxon>
        <taxon>Craniata</taxon>
        <taxon>Vertebrata</taxon>
        <taxon>Euteleostomi</taxon>
        <taxon>Actinopterygii</taxon>
        <taxon>Neopterygii</taxon>
        <taxon>Teleostei</taxon>
        <taxon>Neoteleostei</taxon>
        <taxon>Acanthomorphata</taxon>
        <taxon>Ovalentaria</taxon>
        <taxon>Atherinomorphae</taxon>
        <taxon>Beloniformes</taxon>
        <taxon>Adrianichthyidae</taxon>
        <taxon>Oryziinae</taxon>
        <taxon>Oryzias</taxon>
    </lineage>
</organism>
<feature type="region of interest" description="Disordered" evidence="1">
    <location>
        <begin position="343"/>
        <end position="362"/>
    </location>
</feature>
<feature type="compositionally biased region" description="Low complexity" evidence="1">
    <location>
        <begin position="1"/>
        <end position="11"/>
    </location>
</feature>
<feature type="compositionally biased region" description="Basic and acidic residues" evidence="1">
    <location>
        <begin position="178"/>
        <end position="192"/>
    </location>
</feature>